<keyword evidence="6 10" id="KW-0521">NADP</keyword>
<keyword evidence="11" id="KW-1133">Transmembrane helix</keyword>
<keyword evidence="11" id="KW-0812">Transmembrane</keyword>
<dbReference type="RefSeq" id="XP_020823454.1">
    <property type="nucleotide sequence ID" value="XM_020967795.1"/>
</dbReference>
<evidence type="ECO:0000256" key="4">
    <source>
        <dbReference type="ARBA" id="ARBA00022695"/>
    </source>
</evidence>
<evidence type="ECO:0000256" key="8">
    <source>
        <dbReference type="ARBA" id="ARBA00023157"/>
    </source>
</evidence>
<evidence type="ECO:0000313" key="13">
    <source>
        <dbReference type="RefSeq" id="XP_020823453.1"/>
    </source>
</evidence>
<keyword evidence="11" id="KW-0472">Membrane</keyword>
<comment type="similarity">
    <text evidence="1 10">Belongs to the Arg-specific ADP-ribosyltransferase family.</text>
</comment>
<name>A0A6P5IY16_PHACI</name>
<comment type="catalytic activity">
    <reaction evidence="9 10">
        <text>L-arginyl-[protein] + NAD(+) = N(omega)-(ADP-D-ribosyl)-L-arginyl-[protein] + nicotinamide + H(+)</text>
        <dbReference type="Rhea" id="RHEA:19149"/>
        <dbReference type="Rhea" id="RHEA-COMP:10532"/>
        <dbReference type="Rhea" id="RHEA-COMP:15087"/>
        <dbReference type="ChEBI" id="CHEBI:15378"/>
        <dbReference type="ChEBI" id="CHEBI:17154"/>
        <dbReference type="ChEBI" id="CHEBI:29965"/>
        <dbReference type="ChEBI" id="CHEBI:57540"/>
        <dbReference type="ChEBI" id="CHEBI:142554"/>
        <dbReference type="EC" id="2.4.2.31"/>
    </reaction>
</comment>
<dbReference type="PANTHER" id="PTHR10339">
    <property type="entry name" value="ADP-RIBOSYLTRANSFERASE"/>
    <property type="match status" value="1"/>
</dbReference>
<dbReference type="KEGG" id="pcw:110195163"/>
<feature type="transmembrane region" description="Helical" evidence="11">
    <location>
        <begin position="15"/>
        <end position="36"/>
    </location>
</feature>
<sequence length="311" mass="35622">MDKKRQEDLKMNCKWKIIITTVIVVMIIGIIGLVIYELKVGFKKIYMSLEPNAFDDQYMGCEMDMMKKAKELLAEERKIDPQLNDVWEKAEKTRKNLPLDLNGKSIGEPFEISVIAYTDYEIPFYRKFNNKVRTCCTSKDDYMKSFQFKAFHFYLTRAIQLLGGVCTPVYRGINLKIYPDQTREMRFGQFASSSKDINVARHYAKGSGTLYTFTTCLGASIQHLSYNKSEKEVLIPPYQVFSVSAFESNIRGLSTVHLEDKTTYSNFNCAYLEGEKKDSSTSNSAPGNILVWPGHLTSLPLFVLFILLLQG</sequence>
<evidence type="ECO:0000256" key="11">
    <source>
        <dbReference type="SAM" id="Phobius"/>
    </source>
</evidence>
<dbReference type="GeneID" id="110195163"/>
<evidence type="ECO:0000256" key="5">
    <source>
        <dbReference type="ARBA" id="ARBA00022729"/>
    </source>
</evidence>
<organism evidence="12 14">
    <name type="scientific">Phascolarctos cinereus</name>
    <name type="common">Koala</name>
    <dbReference type="NCBI Taxonomy" id="38626"/>
    <lineage>
        <taxon>Eukaryota</taxon>
        <taxon>Metazoa</taxon>
        <taxon>Chordata</taxon>
        <taxon>Craniata</taxon>
        <taxon>Vertebrata</taxon>
        <taxon>Euteleostomi</taxon>
        <taxon>Mammalia</taxon>
        <taxon>Metatheria</taxon>
        <taxon>Diprotodontia</taxon>
        <taxon>Phascolarctidae</taxon>
        <taxon>Phascolarctos</taxon>
    </lineage>
</organism>
<evidence type="ECO:0000256" key="1">
    <source>
        <dbReference type="ARBA" id="ARBA00009558"/>
    </source>
</evidence>
<dbReference type="InterPro" id="IPR050999">
    <property type="entry name" value="ADP-ribosyltransferase_ARG"/>
</dbReference>
<evidence type="ECO:0000256" key="2">
    <source>
        <dbReference type="ARBA" id="ARBA00022676"/>
    </source>
</evidence>
<dbReference type="FunFam" id="3.90.176.10:FF:000001">
    <property type="entry name" value="NAD(P)(+)--arginine ADP-ribosyltransferase"/>
    <property type="match status" value="1"/>
</dbReference>
<proteinExistence type="inferred from homology"/>
<keyword evidence="8" id="KW-1015">Disulfide bond</keyword>
<keyword evidence="3 10" id="KW-0808">Transferase</keyword>
<dbReference type="PROSITE" id="PS01291">
    <property type="entry name" value="ART"/>
    <property type="match status" value="1"/>
</dbReference>
<dbReference type="GO" id="GO:0016779">
    <property type="term" value="F:nucleotidyltransferase activity"/>
    <property type="evidence" value="ECO:0007669"/>
    <property type="project" value="UniProtKB-KW"/>
</dbReference>
<dbReference type="Proteomes" id="UP000515140">
    <property type="component" value="Unplaced"/>
</dbReference>
<evidence type="ECO:0000256" key="6">
    <source>
        <dbReference type="ARBA" id="ARBA00022857"/>
    </source>
</evidence>
<dbReference type="GO" id="GO:0106274">
    <property type="term" value="F:NAD+-protein-arginine ADP-ribosyltransferase activity"/>
    <property type="evidence" value="ECO:0007669"/>
    <property type="project" value="UniProtKB-EC"/>
</dbReference>
<evidence type="ECO:0000313" key="12">
    <source>
        <dbReference type="Proteomes" id="UP000515140"/>
    </source>
</evidence>
<dbReference type="PRINTS" id="PR00970">
    <property type="entry name" value="RIBTRNSFRASE"/>
</dbReference>
<evidence type="ECO:0000313" key="14">
    <source>
        <dbReference type="RefSeq" id="XP_020823454.1"/>
    </source>
</evidence>
<keyword evidence="2 10" id="KW-0328">Glycosyltransferase</keyword>
<dbReference type="GeneTree" id="ENSGT01030000234601"/>
<gene>
    <name evidence="13 14" type="primary">LOC110195163</name>
</gene>
<dbReference type="SUPFAM" id="SSF56399">
    <property type="entry name" value="ADP-ribosylation"/>
    <property type="match status" value="1"/>
</dbReference>
<dbReference type="PROSITE" id="PS51996">
    <property type="entry name" value="TR_MART"/>
    <property type="match status" value="1"/>
</dbReference>
<dbReference type="GO" id="GO:0003950">
    <property type="term" value="F:NAD+ poly-ADP-ribosyltransferase activity"/>
    <property type="evidence" value="ECO:0007669"/>
    <property type="project" value="TreeGrafter"/>
</dbReference>
<dbReference type="InterPro" id="IPR000768">
    <property type="entry name" value="ART"/>
</dbReference>
<accession>A0A6P5IY16</accession>
<dbReference type="Pfam" id="PF01129">
    <property type="entry name" value="ART"/>
    <property type="match status" value="1"/>
</dbReference>
<evidence type="ECO:0000256" key="7">
    <source>
        <dbReference type="ARBA" id="ARBA00023027"/>
    </source>
</evidence>
<dbReference type="AlphaFoldDB" id="A0A6P5IY16"/>
<dbReference type="EC" id="2.4.2.31" evidence="10"/>
<dbReference type="Gene3D" id="3.90.176.10">
    <property type="entry name" value="Toxin ADP-ribosyltransferase, Chain A, domain 1"/>
    <property type="match status" value="1"/>
</dbReference>
<keyword evidence="12" id="KW-1185">Reference proteome</keyword>
<keyword evidence="7 10" id="KW-0520">NAD</keyword>
<evidence type="ECO:0000256" key="9">
    <source>
        <dbReference type="ARBA" id="ARBA00047597"/>
    </source>
</evidence>
<reference evidence="13 14" key="1">
    <citation type="submission" date="2025-04" db="UniProtKB">
        <authorList>
            <consortium name="RefSeq"/>
        </authorList>
    </citation>
    <scope>IDENTIFICATION</scope>
    <source>
        <tissue evidence="13 14">Spleen</tissue>
    </source>
</reference>
<evidence type="ECO:0000256" key="3">
    <source>
        <dbReference type="ARBA" id="ARBA00022679"/>
    </source>
</evidence>
<protein>
    <recommendedName>
        <fullName evidence="10">NAD(P)(+)--arginine ADP-ribosyltransferase</fullName>
        <ecNumber evidence="10">2.4.2.31</ecNumber>
    </recommendedName>
    <alternativeName>
        <fullName evidence="10">Mono(ADP-ribosyl)transferase</fullName>
    </alternativeName>
</protein>
<dbReference type="PANTHER" id="PTHR10339:SF24">
    <property type="entry name" value="T-CELL ECTO-ADP-RIBOSYLTRANSFERASE 1-RELATED"/>
    <property type="match status" value="1"/>
</dbReference>
<keyword evidence="5" id="KW-0732">Signal</keyword>
<evidence type="ECO:0000256" key="10">
    <source>
        <dbReference type="RuleBase" id="RU361228"/>
    </source>
</evidence>
<dbReference type="RefSeq" id="XP_020823453.1">
    <property type="nucleotide sequence ID" value="XM_020967794.1"/>
</dbReference>
<keyword evidence="4" id="KW-0548">Nucleotidyltransferase</keyword>